<dbReference type="EMBL" id="JAVRER010000009">
    <property type="protein sequence ID" value="MDT0415569.1"/>
    <property type="molecule type" value="Genomic_DNA"/>
</dbReference>
<protein>
    <recommendedName>
        <fullName evidence="4">DUF3606 domain-containing protein</fullName>
    </recommendedName>
</protein>
<evidence type="ECO:0000313" key="3">
    <source>
        <dbReference type="Proteomes" id="UP001183607"/>
    </source>
</evidence>
<dbReference type="Proteomes" id="UP001183607">
    <property type="component" value="Unassembled WGS sequence"/>
</dbReference>
<gene>
    <name evidence="2" type="ORF">RM574_08695</name>
</gene>
<name>A0ABD5E333_9ACTN</name>
<reference evidence="3" key="1">
    <citation type="submission" date="2023-07" db="EMBL/GenBank/DDBJ databases">
        <title>30 novel species of actinomycetes from the DSMZ collection.</title>
        <authorList>
            <person name="Nouioui I."/>
        </authorList>
    </citation>
    <scope>NUCLEOTIDE SEQUENCE [LARGE SCALE GENOMIC DNA]</scope>
    <source>
        <strain evidence="3">DSM 41982</strain>
    </source>
</reference>
<proteinExistence type="predicted"/>
<feature type="compositionally biased region" description="Basic and acidic residues" evidence="1">
    <location>
        <begin position="1"/>
        <end position="11"/>
    </location>
</feature>
<evidence type="ECO:0008006" key="4">
    <source>
        <dbReference type="Google" id="ProtNLM"/>
    </source>
</evidence>
<evidence type="ECO:0000256" key="1">
    <source>
        <dbReference type="SAM" id="MobiDB-lite"/>
    </source>
</evidence>
<evidence type="ECO:0000313" key="2">
    <source>
        <dbReference type="EMBL" id="MDT0415569.1"/>
    </source>
</evidence>
<feature type="region of interest" description="Disordered" evidence="1">
    <location>
        <begin position="1"/>
        <end position="27"/>
    </location>
</feature>
<organism evidence="2 3">
    <name type="scientific">Streptomyces evansiae</name>
    <dbReference type="NCBI Taxonomy" id="3075535"/>
    <lineage>
        <taxon>Bacteria</taxon>
        <taxon>Bacillati</taxon>
        <taxon>Actinomycetota</taxon>
        <taxon>Actinomycetes</taxon>
        <taxon>Kitasatosporales</taxon>
        <taxon>Streptomycetaceae</taxon>
        <taxon>Streptomyces</taxon>
    </lineage>
</organism>
<dbReference type="RefSeq" id="WP_007830150.1">
    <property type="nucleotide sequence ID" value="NZ_JAVRER010000009.1"/>
</dbReference>
<comment type="caution">
    <text evidence="2">The sequence shown here is derived from an EMBL/GenBank/DDBJ whole genome shotgun (WGS) entry which is preliminary data.</text>
</comment>
<dbReference type="AlphaFoldDB" id="A0ABD5E333"/>
<sequence length="66" mass="7391">MAGEKNPEDLPRVVTPDDELHTGADQEITPEDLVQATGRDVTPENLEWARKKLAEEGREAIERLLP</sequence>
<accession>A0ABD5E333</accession>